<organism evidence="2 3">
    <name type="scientific">Prymnesium parvum</name>
    <name type="common">Toxic golden alga</name>
    <dbReference type="NCBI Taxonomy" id="97485"/>
    <lineage>
        <taxon>Eukaryota</taxon>
        <taxon>Haptista</taxon>
        <taxon>Haptophyta</taxon>
        <taxon>Prymnesiophyceae</taxon>
        <taxon>Prymnesiales</taxon>
        <taxon>Prymnesiaceae</taxon>
        <taxon>Prymnesium</taxon>
    </lineage>
</organism>
<feature type="compositionally biased region" description="Basic and acidic residues" evidence="1">
    <location>
        <begin position="599"/>
        <end position="608"/>
    </location>
</feature>
<evidence type="ECO:0008006" key="4">
    <source>
        <dbReference type="Google" id="ProtNLM"/>
    </source>
</evidence>
<accession>A0AB34K4S9</accession>
<feature type="compositionally biased region" description="Pro residues" evidence="1">
    <location>
        <begin position="142"/>
        <end position="161"/>
    </location>
</feature>
<sequence>MHAPRTSRLAAAACPSRSPERGDGRHPTTAMSGVGAMGVSAHPLFAPPFEPSLPREAHAEHASFMTADRPMHAPAFPLSSGSTSMRPSAAEVIACPRAAAPRAAEIHGQVHGAFVSSAEREAHPTVAGRIVSPAALPRGSQPTPPLPHAAPTGAHPPPPPAKRPRHEAPRVLVPQLSADLKLVFVPCDENAHFLRQSWAAPRADGAARAASPSRPPFACHHEQVFTLPPPSAVSSLQKLSALAAADHGAASYPPGYASALSDVQFHQKAALASGGQQWQPDSRSSALQLPVKQRKDEKGAGGAACDKAEADGATSTRVSARALLAQHAVVIPDDLSKLGPIPTKRTKSGWVGVYPARKGRWQAQVNHRSIGGYPTAWEAGVAVAAHLVVMARAEEEEERALRGAPPPLLLTLREEKGAEGGVRPADGAAAAAAAGEGAPPVAEAACDWGAMAEKTVSPQLRGQPFTCLKSAYCVRGYRHPGLCRQERGTAASATALLASSHALRAPPQSCPSLEQSAELSAPLYQMSRVRHTQLLTSDLTPPPAAEDEPVEAACSEASCGAEDGVGASCAPCADLPAEEGSLTPLPVAGPAAVASPSEGPHRKEDGGD</sequence>
<name>A0AB34K4S9_PRYPA</name>
<evidence type="ECO:0000313" key="2">
    <source>
        <dbReference type="EMBL" id="KAL1528293.1"/>
    </source>
</evidence>
<keyword evidence="3" id="KW-1185">Reference proteome</keyword>
<proteinExistence type="predicted"/>
<comment type="caution">
    <text evidence="2">The sequence shown here is derived from an EMBL/GenBank/DDBJ whole genome shotgun (WGS) entry which is preliminary data.</text>
</comment>
<protein>
    <recommendedName>
        <fullName evidence="4">AP2/ERF domain-containing protein</fullName>
    </recommendedName>
</protein>
<evidence type="ECO:0000256" key="1">
    <source>
        <dbReference type="SAM" id="MobiDB-lite"/>
    </source>
</evidence>
<dbReference type="Proteomes" id="UP001515480">
    <property type="component" value="Unassembled WGS sequence"/>
</dbReference>
<dbReference type="EMBL" id="JBGBPQ010000002">
    <property type="protein sequence ID" value="KAL1528293.1"/>
    <property type="molecule type" value="Genomic_DNA"/>
</dbReference>
<feature type="compositionally biased region" description="Low complexity" evidence="1">
    <location>
        <begin position="586"/>
        <end position="598"/>
    </location>
</feature>
<feature type="region of interest" description="Disordered" evidence="1">
    <location>
        <begin position="134"/>
        <end position="166"/>
    </location>
</feature>
<reference evidence="2 3" key="1">
    <citation type="journal article" date="2024" name="Science">
        <title>Giant polyketide synthase enzymes in the biosynthesis of giant marine polyether toxins.</title>
        <authorList>
            <person name="Fallon T.R."/>
            <person name="Shende V.V."/>
            <person name="Wierzbicki I.H."/>
            <person name="Pendleton A.L."/>
            <person name="Watervoot N.F."/>
            <person name="Auber R.P."/>
            <person name="Gonzalez D.J."/>
            <person name="Wisecaver J.H."/>
            <person name="Moore B.S."/>
        </authorList>
    </citation>
    <scope>NUCLEOTIDE SEQUENCE [LARGE SCALE GENOMIC DNA]</scope>
    <source>
        <strain evidence="2 3">12B1</strain>
    </source>
</reference>
<feature type="compositionally biased region" description="Polar residues" evidence="1">
    <location>
        <begin position="274"/>
        <end position="287"/>
    </location>
</feature>
<feature type="region of interest" description="Disordered" evidence="1">
    <location>
        <begin position="1"/>
        <end position="35"/>
    </location>
</feature>
<dbReference type="AlphaFoldDB" id="A0AB34K4S9"/>
<feature type="region of interest" description="Disordered" evidence="1">
    <location>
        <begin position="271"/>
        <end position="311"/>
    </location>
</feature>
<feature type="region of interest" description="Disordered" evidence="1">
    <location>
        <begin position="579"/>
        <end position="608"/>
    </location>
</feature>
<evidence type="ECO:0000313" key="3">
    <source>
        <dbReference type="Proteomes" id="UP001515480"/>
    </source>
</evidence>
<gene>
    <name evidence="2" type="ORF">AB1Y20_009649</name>
</gene>